<dbReference type="STRING" id="764103.G7DY12"/>
<organism evidence="4 5">
    <name type="scientific">Mixia osmundae (strain CBS 9802 / IAM 14324 / JCM 22182 / KY 12970)</name>
    <dbReference type="NCBI Taxonomy" id="764103"/>
    <lineage>
        <taxon>Eukaryota</taxon>
        <taxon>Fungi</taxon>
        <taxon>Dikarya</taxon>
        <taxon>Basidiomycota</taxon>
        <taxon>Pucciniomycotina</taxon>
        <taxon>Mixiomycetes</taxon>
        <taxon>Mixiales</taxon>
        <taxon>Mixiaceae</taxon>
        <taxon>Mixia</taxon>
    </lineage>
</organism>
<sequence length="295" mass="31221">MLRRPSSAFAAARGMASMRQRRCSIFSLACANTVIGSYAYHSSDSRASMSTRQTVTFANEHDERRPRTCPPLMFKIPFRCLGLLAPVSHLYPHHTFSRNHNHYKLANASKEQTLNMFAKTIIAATLAALAVAAPLEKRGGYWSGDRWVDDCKGGLVGEGYYKADGSWYACPNSSPWSATSTGDSPKPTTYGASTSGSANSGSYSGSGTYYYQGGNAGACGAVNSDSAYIVAMNSAQFSGSCGKQVTIYSGGKSVTATVADECPTCGYGSIDLSTGVFSALADMSAGLIGITWSYT</sequence>
<dbReference type="RefSeq" id="XP_014569985.1">
    <property type="nucleotide sequence ID" value="XM_014714499.1"/>
</dbReference>
<feature type="compositionally biased region" description="Low complexity" evidence="2">
    <location>
        <begin position="188"/>
        <end position="201"/>
    </location>
</feature>
<evidence type="ECO:0000313" key="5">
    <source>
        <dbReference type="Proteomes" id="UP000009131"/>
    </source>
</evidence>
<dbReference type="Proteomes" id="UP000009131">
    <property type="component" value="Unassembled WGS sequence"/>
</dbReference>
<proteinExistence type="predicted"/>
<dbReference type="SUPFAM" id="SSF50685">
    <property type="entry name" value="Barwin-like endoglucanases"/>
    <property type="match status" value="1"/>
</dbReference>
<dbReference type="EMBL" id="BABT02000062">
    <property type="protein sequence ID" value="GAA95472.1"/>
    <property type="molecule type" value="Genomic_DNA"/>
</dbReference>
<reference evidence="4 5" key="1">
    <citation type="journal article" date="2011" name="J. Gen. Appl. Microbiol.">
        <title>Draft genome sequencing of the enigmatic basidiomycete Mixia osmundae.</title>
        <authorList>
            <person name="Nishida H."/>
            <person name="Nagatsuka Y."/>
            <person name="Sugiyama J."/>
        </authorList>
    </citation>
    <scope>NUCLEOTIDE SEQUENCE [LARGE SCALE GENOMIC DNA]</scope>
    <source>
        <strain evidence="5">CBS 9802 / IAM 14324 / JCM 22182 / KY 12970</strain>
    </source>
</reference>
<gene>
    <name evidence="4" type="primary">Mo02126</name>
    <name evidence="4" type="ORF">E5Q_02126</name>
</gene>
<feature type="domain" description="RlpA-like protein double-psi beta-barrel" evidence="3">
    <location>
        <begin position="204"/>
        <end position="291"/>
    </location>
</feature>
<reference evidence="4 5" key="2">
    <citation type="journal article" date="2012" name="Open Biol.">
        <title>Characteristics of nucleosomes and linker DNA regions on the genome of the basidiomycete Mixia osmundae revealed by mono- and dinucleosome mapping.</title>
        <authorList>
            <person name="Nishida H."/>
            <person name="Kondo S."/>
            <person name="Matsumoto T."/>
            <person name="Suzuki Y."/>
            <person name="Yoshikawa H."/>
            <person name="Taylor T.D."/>
            <person name="Sugiyama J."/>
        </authorList>
    </citation>
    <scope>NUCLEOTIDE SEQUENCE [LARGE SCALE GENOMIC DNA]</scope>
    <source>
        <strain evidence="5">CBS 9802 / IAM 14324 / JCM 22182 / KY 12970</strain>
    </source>
</reference>
<dbReference type="Gene3D" id="2.40.40.10">
    <property type="entry name" value="RlpA-like domain"/>
    <property type="match status" value="1"/>
</dbReference>
<dbReference type="InterPro" id="IPR036908">
    <property type="entry name" value="RlpA-like_sf"/>
</dbReference>
<keyword evidence="1" id="KW-0732">Signal</keyword>
<feature type="region of interest" description="Disordered" evidence="2">
    <location>
        <begin position="179"/>
        <end position="201"/>
    </location>
</feature>
<protein>
    <recommendedName>
        <fullName evidence="3">RlpA-like protein double-psi beta-barrel domain-containing protein</fullName>
    </recommendedName>
</protein>
<name>G7DY12_MIXOS</name>
<dbReference type="PANTHER" id="PTHR31836:SF28">
    <property type="entry name" value="SRCR DOMAIN-CONTAINING PROTEIN-RELATED"/>
    <property type="match status" value="1"/>
</dbReference>
<dbReference type="HOGENOM" id="CLU_943609_0_0_1"/>
<dbReference type="PANTHER" id="PTHR31836">
    <property type="match status" value="1"/>
</dbReference>
<dbReference type="eggNOG" id="ENOG502SGAI">
    <property type="taxonomic scope" value="Eukaryota"/>
</dbReference>
<dbReference type="OrthoDB" id="623670at2759"/>
<keyword evidence="5" id="KW-1185">Reference proteome</keyword>
<dbReference type="AlphaFoldDB" id="G7DY12"/>
<evidence type="ECO:0000256" key="2">
    <source>
        <dbReference type="SAM" id="MobiDB-lite"/>
    </source>
</evidence>
<comment type="caution">
    <text evidence="4">The sequence shown here is derived from an EMBL/GenBank/DDBJ whole genome shotgun (WGS) entry which is preliminary data.</text>
</comment>
<dbReference type="CDD" id="cd22191">
    <property type="entry name" value="DPBB_RlpA_EXP_N-like"/>
    <property type="match status" value="1"/>
</dbReference>
<evidence type="ECO:0000256" key="1">
    <source>
        <dbReference type="ARBA" id="ARBA00022729"/>
    </source>
</evidence>
<dbReference type="InterPro" id="IPR009009">
    <property type="entry name" value="RlpA-like_DPBB"/>
</dbReference>
<accession>G7DY12</accession>
<dbReference type="InterPro" id="IPR051477">
    <property type="entry name" value="Expansin_CellWall"/>
</dbReference>
<evidence type="ECO:0000313" key="4">
    <source>
        <dbReference type="EMBL" id="GAA95472.1"/>
    </source>
</evidence>
<dbReference type="InParanoid" id="G7DY12"/>
<dbReference type="Pfam" id="PF03330">
    <property type="entry name" value="DPBB_1"/>
    <property type="match status" value="1"/>
</dbReference>
<evidence type="ECO:0000259" key="3">
    <source>
        <dbReference type="Pfam" id="PF03330"/>
    </source>
</evidence>